<evidence type="ECO:0000313" key="3">
    <source>
        <dbReference type="Proteomes" id="UP000027135"/>
    </source>
</evidence>
<dbReference type="OMA" id="NTEPKMM"/>
<dbReference type="InterPro" id="IPR036179">
    <property type="entry name" value="Ig-like_dom_sf"/>
</dbReference>
<dbReference type="SMART" id="SM00409">
    <property type="entry name" value="IG"/>
    <property type="match status" value="2"/>
</dbReference>
<dbReference type="STRING" id="136037.A0A067QWE9"/>
<sequence length="208" mass="22937">MNSSQVSWIRSRDLHILTSGTLTYTSDSRFEVLHVPGSEVWTLRIMSAQPRDQGRYECQVNTDPKINFAVRLTVKETDMRDSPWEVSPTDSGSEHVTAAASIMGPREQYVHQGSTVTFTCVVSAPYSLGTRPPRVVDWFHSGRLVSIQADRGGISIDTEKTDFQTTSKLTVAGVLHVDAGNYTCIPSDTRPATVALIVLEGNQLLIQL</sequence>
<reference evidence="2 3" key="1">
    <citation type="journal article" date="2014" name="Nat. Commun.">
        <title>Molecular traces of alternative social organization in a termite genome.</title>
        <authorList>
            <person name="Terrapon N."/>
            <person name="Li C."/>
            <person name="Robertson H.M."/>
            <person name="Ji L."/>
            <person name="Meng X."/>
            <person name="Booth W."/>
            <person name="Chen Z."/>
            <person name="Childers C.P."/>
            <person name="Glastad K.M."/>
            <person name="Gokhale K."/>
            <person name="Gowin J."/>
            <person name="Gronenberg W."/>
            <person name="Hermansen R.A."/>
            <person name="Hu H."/>
            <person name="Hunt B.G."/>
            <person name="Huylmans A.K."/>
            <person name="Khalil S.M."/>
            <person name="Mitchell R.D."/>
            <person name="Munoz-Torres M.C."/>
            <person name="Mustard J.A."/>
            <person name="Pan H."/>
            <person name="Reese J.T."/>
            <person name="Scharf M.E."/>
            <person name="Sun F."/>
            <person name="Vogel H."/>
            <person name="Xiao J."/>
            <person name="Yang W."/>
            <person name="Yang Z."/>
            <person name="Yang Z."/>
            <person name="Zhou J."/>
            <person name="Zhu J."/>
            <person name="Brent C.S."/>
            <person name="Elsik C.G."/>
            <person name="Goodisman M.A."/>
            <person name="Liberles D.A."/>
            <person name="Roe R.M."/>
            <person name="Vargo E.L."/>
            <person name="Vilcinskas A."/>
            <person name="Wang J."/>
            <person name="Bornberg-Bauer E."/>
            <person name="Korb J."/>
            <person name="Zhang G."/>
            <person name="Liebig J."/>
        </authorList>
    </citation>
    <scope>NUCLEOTIDE SEQUENCE [LARGE SCALE GENOMIC DNA]</scope>
    <source>
        <tissue evidence="2">Whole organism</tissue>
    </source>
</reference>
<name>A0A067QWE9_ZOONE</name>
<dbReference type="PROSITE" id="PS50835">
    <property type="entry name" value="IG_LIKE"/>
    <property type="match status" value="2"/>
</dbReference>
<proteinExistence type="predicted"/>
<organism evidence="2 3">
    <name type="scientific">Zootermopsis nevadensis</name>
    <name type="common">Dampwood termite</name>
    <dbReference type="NCBI Taxonomy" id="136037"/>
    <lineage>
        <taxon>Eukaryota</taxon>
        <taxon>Metazoa</taxon>
        <taxon>Ecdysozoa</taxon>
        <taxon>Arthropoda</taxon>
        <taxon>Hexapoda</taxon>
        <taxon>Insecta</taxon>
        <taxon>Pterygota</taxon>
        <taxon>Neoptera</taxon>
        <taxon>Polyneoptera</taxon>
        <taxon>Dictyoptera</taxon>
        <taxon>Blattodea</taxon>
        <taxon>Blattoidea</taxon>
        <taxon>Termitoidae</taxon>
        <taxon>Termopsidae</taxon>
        <taxon>Zootermopsis</taxon>
    </lineage>
</organism>
<dbReference type="Proteomes" id="UP000027135">
    <property type="component" value="Unassembled WGS sequence"/>
</dbReference>
<protein>
    <recommendedName>
        <fullName evidence="1">Ig-like domain-containing protein</fullName>
    </recommendedName>
</protein>
<keyword evidence="3" id="KW-1185">Reference proteome</keyword>
<dbReference type="InterPro" id="IPR037448">
    <property type="entry name" value="Zig-8"/>
</dbReference>
<gene>
    <name evidence="2" type="ORF">L798_15016</name>
</gene>
<feature type="domain" description="Ig-like" evidence="1">
    <location>
        <begin position="1"/>
        <end position="73"/>
    </location>
</feature>
<evidence type="ECO:0000313" key="2">
    <source>
        <dbReference type="EMBL" id="KDR10332.1"/>
    </source>
</evidence>
<accession>A0A067QWE9</accession>
<dbReference type="PANTHER" id="PTHR23279:SF46">
    <property type="entry name" value="DEFECTIVE PROBOSCIS EXTENSION RESPONSE 10, ISOFORM A-RELATED"/>
    <property type="match status" value="1"/>
</dbReference>
<dbReference type="Gene3D" id="2.60.40.10">
    <property type="entry name" value="Immunoglobulins"/>
    <property type="match status" value="2"/>
</dbReference>
<dbReference type="Pfam" id="PF13927">
    <property type="entry name" value="Ig_3"/>
    <property type="match status" value="1"/>
</dbReference>
<dbReference type="GO" id="GO:0032589">
    <property type="term" value="C:neuron projection membrane"/>
    <property type="evidence" value="ECO:0007669"/>
    <property type="project" value="TreeGrafter"/>
</dbReference>
<dbReference type="InterPro" id="IPR007110">
    <property type="entry name" value="Ig-like_dom"/>
</dbReference>
<feature type="domain" description="Ig-like" evidence="1">
    <location>
        <begin position="88"/>
        <end position="195"/>
    </location>
</feature>
<dbReference type="PANTHER" id="PTHR23279">
    <property type="entry name" value="DEFECTIVE PROBOSCIS EXTENSION RESPONSE DPR -RELATED"/>
    <property type="match status" value="1"/>
</dbReference>
<dbReference type="InParanoid" id="A0A067QWE9"/>
<dbReference type="EMBL" id="KK853171">
    <property type="protein sequence ID" value="KDR10332.1"/>
    <property type="molecule type" value="Genomic_DNA"/>
</dbReference>
<dbReference type="GO" id="GO:0050808">
    <property type="term" value="P:synapse organization"/>
    <property type="evidence" value="ECO:0007669"/>
    <property type="project" value="TreeGrafter"/>
</dbReference>
<dbReference type="SUPFAM" id="SSF48726">
    <property type="entry name" value="Immunoglobulin"/>
    <property type="match status" value="2"/>
</dbReference>
<dbReference type="InterPro" id="IPR013783">
    <property type="entry name" value="Ig-like_fold"/>
</dbReference>
<dbReference type="eggNOG" id="KOG3510">
    <property type="taxonomic scope" value="Eukaryota"/>
</dbReference>
<evidence type="ECO:0000259" key="1">
    <source>
        <dbReference type="PROSITE" id="PS50835"/>
    </source>
</evidence>
<dbReference type="InterPro" id="IPR003599">
    <property type="entry name" value="Ig_sub"/>
</dbReference>
<dbReference type="AlphaFoldDB" id="A0A067QWE9"/>